<protein>
    <submittedName>
        <fullName evidence="2">Uncharacterized protein</fullName>
    </submittedName>
</protein>
<gene>
    <name evidence="2" type="ORF">C8P63_10781</name>
</gene>
<accession>A0A2T6BZ17</accession>
<dbReference type="EMBL" id="QBKR01000007">
    <property type="protein sequence ID" value="PTX61286.1"/>
    <property type="molecule type" value="Genomic_DNA"/>
</dbReference>
<reference evidence="2 3" key="1">
    <citation type="submission" date="2018-04" db="EMBL/GenBank/DDBJ databases">
        <title>Genomic Encyclopedia of Archaeal and Bacterial Type Strains, Phase II (KMG-II): from individual species to whole genera.</title>
        <authorList>
            <person name="Goeker M."/>
        </authorList>
    </citation>
    <scope>NUCLEOTIDE SEQUENCE [LARGE SCALE GENOMIC DNA]</scope>
    <source>
        <strain evidence="2 3">DSM 45787</strain>
    </source>
</reference>
<comment type="caution">
    <text evidence="2">The sequence shown here is derived from an EMBL/GenBank/DDBJ whole genome shotgun (WGS) entry which is preliminary data.</text>
</comment>
<name>A0A2T6BZ17_9BACL</name>
<feature type="compositionally biased region" description="Polar residues" evidence="1">
    <location>
        <begin position="101"/>
        <end position="113"/>
    </location>
</feature>
<feature type="region of interest" description="Disordered" evidence="1">
    <location>
        <begin position="76"/>
        <end position="113"/>
    </location>
</feature>
<evidence type="ECO:0000256" key="1">
    <source>
        <dbReference type="SAM" id="MobiDB-lite"/>
    </source>
</evidence>
<proteinExistence type="predicted"/>
<evidence type="ECO:0000313" key="3">
    <source>
        <dbReference type="Proteomes" id="UP000244240"/>
    </source>
</evidence>
<dbReference type="AlphaFoldDB" id="A0A2T6BZ17"/>
<evidence type="ECO:0000313" key="2">
    <source>
        <dbReference type="EMBL" id="PTX61286.1"/>
    </source>
</evidence>
<sequence>MKPLVDPNTIHAEKPSPEEYPVKVLDEPMNDLFRHRNMVHGSSKKPDPDNPYVQRGLKFGLIYLMVVLGNASGNPPHFNGADESERTTGIPFGHRTRGVLTPSQVRQSDQTIC</sequence>
<keyword evidence="3" id="KW-1185">Reference proteome</keyword>
<dbReference type="Proteomes" id="UP000244240">
    <property type="component" value="Unassembled WGS sequence"/>
</dbReference>
<organism evidence="2 3">
    <name type="scientific">Melghirimyces profundicolus</name>
    <dbReference type="NCBI Taxonomy" id="1242148"/>
    <lineage>
        <taxon>Bacteria</taxon>
        <taxon>Bacillati</taxon>
        <taxon>Bacillota</taxon>
        <taxon>Bacilli</taxon>
        <taxon>Bacillales</taxon>
        <taxon>Thermoactinomycetaceae</taxon>
        <taxon>Melghirimyces</taxon>
    </lineage>
</organism>